<dbReference type="Pfam" id="PF07690">
    <property type="entry name" value="MFS_1"/>
    <property type="match status" value="1"/>
</dbReference>
<keyword evidence="3 4" id="KW-0472">Membrane</keyword>
<proteinExistence type="predicted"/>
<dbReference type="PANTHER" id="PTHR11360:SF308">
    <property type="entry name" value="BLL3089 PROTEIN"/>
    <property type="match status" value="1"/>
</dbReference>
<feature type="transmembrane region" description="Helical" evidence="4">
    <location>
        <begin position="258"/>
        <end position="276"/>
    </location>
</feature>
<dbReference type="GO" id="GO:0022857">
    <property type="term" value="F:transmembrane transporter activity"/>
    <property type="evidence" value="ECO:0007669"/>
    <property type="project" value="InterPro"/>
</dbReference>
<evidence type="ECO:0000256" key="2">
    <source>
        <dbReference type="ARBA" id="ARBA00022989"/>
    </source>
</evidence>
<name>A0A1K0JPL8_CUPNE</name>
<feature type="transmembrane region" description="Helical" evidence="4">
    <location>
        <begin position="90"/>
        <end position="109"/>
    </location>
</feature>
<dbReference type="InterPro" id="IPR011701">
    <property type="entry name" value="MFS"/>
</dbReference>
<feature type="transmembrane region" description="Helical" evidence="4">
    <location>
        <begin position="178"/>
        <end position="202"/>
    </location>
</feature>
<reference evidence="6" key="1">
    <citation type="submission" date="2016-09" db="EMBL/GenBank/DDBJ databases">
        <authorList>
            <person name="Capua I."/>
            <person name="De Benedictis P."/>
            <person name="Joannis T."/>
            <person name="Lombin L.H."/>
            <person name="Cattoli G."/>
        </authorList>
    </citation>
    <scope>NUCLEOTIDE SEQUENCE</scope>
    <source>
        <strain evidence="6">B9</strain>
    </source>
</reference>
<sequence>MRSAIGGSQATASSAAPVRLGLVVPALGIAQIASWGSLYYSFAVLSGPVQAELKVEQPVLFGAFTLALLVSALTAPRTGRAIDRFGGKRILCAGSILAALALGALAMASNVPMVYGAWILAGLAMPMALYDPAFATLHQLAPDRYRKSVSALTLFGGFASTVFWPITAYLNVEIGWRLTLAAFAAWQLFVCLPLHALVLPALSRRSSSARPEQAATAPPAAHSDAAPAMQFHLLAGAFAAALFVFGALSVHLLNLLQLGGLSVGQAVLVASVIGPMQVTGRMMELALAGRFRPSQAGRFSLLLLCIALILLSLTSGSVVGGIAFAAIYGLSNGLLTIVRGTLPADLFPGYPVGSLLGRLARPGLLAMAVAPLCYAFVASSGAPFAWRAVALLALAGLALTLLIAATRTRVVEPGPASLEGNWRWVTVRAPVSRSMMPAAVSGKGPRRKLLWTAGRPEFTAVRQSAIPWRDRAERP</sequence>
<feature type="transmembrane region" description="Helical" evidence="4">
    <location>
        <begin position="149"/>
        <end position="172"/>
    </location>
</feature>
<feature type="transmembrane region" description="Helical" evidence="4">
    <location>
        <begin position="115"/>
        <end position="137"/>
    </location>
</feature>
<feature type="transmembrane region" description="Helical" evidence="4">
    <location>
        <begin position="60"/>
        <end position="78"/>
    </location>
</feature>
<dbReference type="RefSeq" id="WP_340530082.1">
    <property type="nucleotide sequence ID" value="NZ_FMSH01000497.1"/>
</dbReference>
<protein>
    <submittedName>
        <fullName evidence="6">Putative permease of the Major Facilitator Family</fullName>
    </submittedName>
</protein>
<dbReference type="InterPro" id="IPR020846">
    <property type="entry name" value="MFS_dom"/>
</dbReference>
<evidence type="ECO:0000256" key="1">
    <source>
        <dbReference type="ARBA" id="ARBA00022692"/>
    </source>
</evidence>
<dbReference type="PANTHER" id="PTHR11360">
    <property type="entry name" value="MONOCARBOXYLATE TRANSPORTER"/>
    <property type="match status" value="1"/>
</dbReference>
<evidence type="ECO:0000313" key="6">
    <source>
        <dbReference type="EMBL" id="SCU98140.1"/>
    </source>
</evidence>
<gene>
    <name evidence="6" type="ORF">CNECB9_5460031</name>
</gene>
<dbReference type="InterPro" id="IPR050327">
    <property type="entry name" value="Proton-linked_MCT"/>
</dbReference>
<feature type="transmembrane region" description="Helical" evidence="4">
    <location>
        <begin position="231"/>
        <end position="252"/>
    </location>
</feature>
<dbReference type="InterPro" id="IPR036259">
    <property type="entry name" value="MFS_trans_sf"/>
</dbReference>
<dbReference type="AlphaFoldDB" id="A0A1K0JPL8"/>
<evidence type="ECO:0000259" key="5">
    <source>
        <dbReference type="PROSITE" id="PS50850"/>
    </source>
</evidence>
<keyword evidence="2 4" id="KW-1133">Transmembrane helix</keyword>
<accession>A0A1K0JPL8</accession>
<feature type="transmembrane region" description="Helical" evidence="4">
    <location>
        <begin position="384"/>
        <end position="405"/>
    </location>
</feature>
<evidence type="ECO:0000256" key="4">
    <source>
        <dbReference type="SAM" id="Phobius"/>
    </source>
</evidence>
<keyword evidence="1 4" id="KW-0812">Transmembrane</keyword>
<evidence type="ECO:0000256" key="3">
    <source>
        <dbReference type="ARBA" id="ARBA00023136"/>
    </source>
</evidence>
<feature type="transmembrane region" description="Helical" evidence="4">
    <location>
        <begin position="20"/>
        <end position="40"/>
    </location>
</feature>
<feature type="transmembrane region" description="Helical" evidence="4">
    <location>
        <begin position="359"/>
        <end position="378"/>
    </location>
</feature>
<dbReference type="SUPFAM" id="SSF103473">
    <property type="entry name" value="MFS general substrate transporter"/>
    <property type="match status" value="1"/>
</dbReference>
<dbReference type="PROSITE" id="PS50850">
    <property type="entry name" value="MFS"/>
    <property type="match status" value="1"/>
</dbReference>
<organism evidence="6">
    <name type="scientific">Cupriavidus necator</name>
    <name type="common">Alcaligenes eutrophus</name>
    <name type="synonym">Ralstonia eutropha</name>
    <dbReference type="NCBI Taxonomy" id="106590"/>
    <lineage>
        <taxon>Bacteria</taxon>
        <taxon>Pseudomonadati</taxon>
        <taxon>Pseudomonadota</taxon>
        <taxon>Betaproteobacteria</taxon>
        <taxon>Burkholderiales</taxon>
        <taxon>Burkholderiaceae</taxon>
        <taxon>Cupriavidus</taxon>
    </lineage>
</organism>
<dbReference type="Gene3D" id="1.20.1250.20">
    <property type="entry name" value="MFS general substrate transporter like domains"/>
    <property type="match status" value="1"/>
</dbReference>
<feature type="domain" description="Major facilitator superfamily (MFS) profile" evidence="5">
    <location>
        <begin position="14"/>
        <end position="408"/>
    </location>
</feature>
<dbReference type="EMBL" id="FMSH01000497">
    <property type="protein sequence ID" value="SCU98140.1"/>
    <property type="molecule type" value="Genomic_DNA"/>
</dbReference>
<feature type="transmembrane region" description="Helical" evidence="4">
    <location>
        <begin position="296"/>
        <end position="313"/>
    </location>
</feature>